<dbReference type="Pfam" id="PF13692">
    <property type="entry name" value="Glyco_trans_1_4"/>
    <property type="match status" value="1"/>
</dbReference>
<organism evidence="1 2">
    <name type="scientific">Phocaeicola intestinalis</name>
    <dbReference type="NCBI Taxonomy" id="2762212"/>
    <lineage>
        <taxon>Bacteria</taxon>
        <taxon>Pseudomonadati</taxon>
        <taxon>Bacteroidota</taxon>
        <taxon>Bacteroidia</taxon>
        <taxon>Bacteroidales</taxon>
        <taxon>Bacteroidaceae</taxon>
        <taxon>Phocaeicola</taxon>
    </lineage>
</organism>
<accession>A0ABR8Y812</accession>
<comment type="caution">
    <text evidence="1">The sequence shown here is derived from an EMBL/GenBank/DDBJ whole genome shotgun (WGS) entry which is preliminary data.</text>
</comment>
<dbReference type="EMBL" id="JACSPP010000016">
    <property type="protein sequence ID" value="MBD8040179.1"/>
    <property type="molecule type" value="Genomic_DNA"/>
</dbReference>
<reference evidence="1 2" key="1">
    <citation type="submission" date="2020-08" db="EMBL/GenBank/DDBJ databases">
        <title>A Genomic Blueprint of the Chicken Gut Microbiome.</title>
        <authorList>
            <person name="Gilroy R."/>
            <person name="Ravi A."/>
            <person name="Getino M."/>
            <person name="Pursley I."/>
            <person name="Horton D.L."/>
            <person name="Alikhan N.-F."/>
            <person name="Baker D."/>
            <person name="Gharbi K."/>
            <person name="Hall N."/>
            <person name="Watson M."/>
            <person name="Adriaenssens E.M."/>
            <person name="Foster-Nyarko E."/>
            <person name="Jarju S."/>
            <person name="Secka A."/>
            <person name="Antonio M."/>
            <person name="Oren A."/>
            <person name="Chaudhuri R."/>
            <person name="La Ragione R.M."/>
            <person name="Hildebrand F."/>
            <person name="Pallen M.J."/>
        </authorList>
    </citation>
    <scope>NUCLEOTIDE SEQUENCE [LARGE SCALE GENOMIC DNA]</scope>
    <source>
        <strain evidence="1 2">Sa1CVN1</strain>
    </source>
</reference>
<dbReference type="RefSeq" id="WP_191763601.1">
    <property type="nucleotide sequence ID" value="NZ_JACSPP010000016.1"/>
</dbReference>
<dbReference type="Proteomes" id="UP000620874">
    <property type="component" value="Unassembled WGS sequence"/>
</dbReference>
<evidence type="ECO:0000313" key="2">
    <source>
        <dbReference type="Proteomes" id="UP000620874"/>
    </source>
</evidence>
<keyword evidence="2" id="KW-1185">Reference proteome</keyword>
<name>A0ABR8Y812_9BACT</name>
<protein>
    <submittedName>
        <fullName evidence="1">Glycosyltransferase family 4 protein</fullName>
    </submittedName>
</protein>
<dbReference type="Gene3D" id="3.40.50.2000">
    <property type="entry name" value="Glycogen Phosphorylase B"/>
    <property type="match status" value="2"/>
</dbReference>
<dbReference type="SUPFAM" id="SSF53756">
    <property type="entry name" value="UDP-Glycosyltransferase/glycogen phosphorylase"/>
    <property type="match status" value="1"/>
</dbReference>
<gene>
    <name evidence="1" type="ORF">H9625_06920</name>
</gene>
<sequence>MKKILVVSPVQTPPVLSGSQKCIYEYCELLRAIGFEVYFLYIKGQNEIEKHLKNYWGDRLFIYKRNLILDVFKRGFIECRKKISGYNHIDDLYPVGLTRFVKKLQQKNNFDAIIINYVILSKLFTSKLSGKKILYAHDCLSFKKQRLNVKQFWIDLTPNQEAKGLQRCDTVLSIQENESVYFKYLYPQGNIVTVYSNFKVSQQTITGNKNILFLSGKSILNVNGINYFITEVFPLILEKEPDVRLVIGGSICDVLPRIENPNIKLLGRIDKEETFYEMGDIAINPIYQGTGLKIKTFEALAYGKVTIVHPHSAEGIYQPQKAPVFIGHTPQEFAKHVVDALSDIKLRKLYSDKAVAYIQDLNLFIERQYCQILS</sequence>
<dbReference type="CDD" id="cd03801">
    <property type="entry name" value="GT4_PimA-like"/>
    <property type="match status" value="1"/>
</dbReference>
<proteinExistence type="predicted"/>
<evidence type="ECO:0000313" key="1">
    <source>
        <dbReference type="EMBL" id="MBD8040179.1"/>
    </source>
</evidence>